<accession>A0ABR4NVD3</accession>
<gene>
    <name evidence="1" type="ORF">RNJ44_04477</name>
</gene>
<organism evidence="1 2">
    <name type="scientific">Nakaseomyces bracarensis</name>
    <dbReference type="NCBI Taxonomy" id="273131"/>
    <lineage>
        <taxon>Eukaryota</taxon>
        <taxon>Fungi</taxon>
        <taxon>Dikarya</taxon>
        <taxon>Ascomycota</taxon>
        <taxon>Saccharomycotina</taxon>
        <taxon>Saccharomycetes</taxon>
        <taxon>Saccharomycetales</taxon>
        <taxon>Saccharomycetaceae</taxon>
        <taxon>Nakaseomyces</taxon>
    </lineage>
</organism>
<evidence type="ECO:0000313" key="1">
    <source>
        <dbReference type="EMBL" id="KAL3232561.1"/>
    </source>
</evidence>
<keyword evidence="2" id="KW-1185">Reference proteome</keyword>
<comment type="caution">
    <text evidence="1">The sequence shown here is derived from an EMBL/GenBank/DDBJ whole genome shotgun (WGS) entry which is preliminary data.</text>
</comment>
<proteinExistence type="predicted"/>
<dbReference type="EMBL" id="JBEVYD010000005">
    <property type="protein sequence ID" value="KAL3232561.1"/>
    <property type="molecule type" value="Genomic_DNA"/>
</dbReference>
<evidence type="ECO:0000313" key="2">
    <source>
        <dbReference type="Proteomes" id="UP001623330"/>
    </source>
</evidence>
<dbReference type="Proteomes" id="UP001623330">
    <property type="component" value="Unassembled WGS sequence"/>
</dbReference>
<name>A0ABR4NVD3_9SACH</name>
<sequence length="279" mass="32251">MDLTRYCCLEIARSLCDPQISLYQVRSILQIIPSDELRSVVYKNLICLGSDSFHYYTAFYSATTDKSTLPEYFEQQINVKEMSIGNILQFGEGSTMMLQLDIHDFLNYNDTISLVDVPNVSYISILCPIDPLAIRFWTERLKAHNNRKWINLKILRLPLCGNAMDIYKLISNIPSLGYIECNLEPKHVSEIPLLRQMLHRVENCPEIENKVTASLHIMPRNSITRRPSYTPRNKSMAPIASFYKINSPRPLLPKPTVPRPRKKPKLKRMMTAKSYFGFS</sequence>
<protein>
    <submittedName>
        <fullName evidence="1">Uncharacterized protein</fullName>
    </submittedName>
</protein>
<reference evidence="1 2" key="1">
    <citation type="submission" date="2024-05" db="EMBL/GenBank/DDBJ databases">
        <title>Long read based assembly of the Candida bracarensis genome reveals expanded adhesin content.</title>
        <authorList>
            <person name="Marcet-Houben M."/>
            <person name="Ksiezopolska E."/>
            <person name="Gabaldon T."/>
        </authorList>
    </citation>
    <scope>NUCLEOTIDE SEQUENCE [LARGE SCALE GENOMIC DNA]</scope>
    <source>
        <strain evidence="1 2">CBM6</strain>
    </source>
</reference>